<accession>A0A396GHK4</accession>
<comment type="caution">
    <text evidence="2">The sequence shown here is derived from an EMBL/GenBank/DDBJ whole genome shotgun (WGS) entry which is preliminary data.</text>
</comment>
<feature type="region of interest" description="Disordered" evidence="1">
    <location>
        <begin position="156"/>
        <end position="175"/>
    </location>
</feature>
<protein>
    <submittedName>
        <fullName evidence="2">Uncharacterized protein</fullName>
    </submittedName>
</protein>
<sequence>MIHLSLKLVATCGKLDCSLNSQILNSPFIYILKNENEYVLSMKMEMKRDAVESNTNDFELQRVGNEDSLGFERAAEEEDEDYECERVEDSLIEEANEDNEREIVEDSMDFERVVVEEDEDYECERVEDSLIEEEDEDGDNEREIVEDSMDFERVVEEEDEDYEDSLTEEEDENDFGLDFELVAVEEYEGLQEEEKREVVEAMLKIYLPILY</sequence>
<dbReference type="Proteomes" id="UP000265566">
    <property type="component" value="Chromosome 8"/>
</dbReference>
<name>A0A396GHK4_MEDTR</name>
<feature type="compositionally biased region" description="Basic and acidic residues" evidence="1">
    <location>
        <begin position="141"/>
        <end position="151"/>
    </location>
</feature>
<evidence type="ECO:0000256" key="1">
    <source>
        <dbReference type="SAM" id="MobiDB-lite"/>
    </source>
</evidence>
<organism evidence="2">
    <name type="scientific">Medicago truncatula</name>
    <name type="common">Barrel medic</name>
    <name type="synonym">Medicago tribuloides</name>
    <dbReference type="NCBI Taxonomy" id="3880"/>
    <lineage>
        <taxon>Eukaryota</taxon>
        <taxon>Viridiplantae</taxon>
        <taxon>Streptophyta</taxon>
        <taxon>Embryophyta</taxon>
        <taxon>Tracheophyta</taxon>
        <taxon>Spermatophyta</taxon>
        <taxon>Magnoliopsida</taxon>
        <taxon>eudicotyledons</taxon>
        <taxon>Gunneridae</taxon>
        <taxon>Pentapetalae</taxon>
        <taxon>rosids</taxon>
        <taxon>fabids</taxon>
        <taxon>Fabales</taxon>
        <taxon>Fabaceae</taxon>
        <taxon>Papilionoideae</taxon>
        <taxon>50 kb inversion clade</taxon>
        <taxon>NPAAA clade</taxon>
        <taxon>Hologalegina</taxon>
        <taxon>IRL clade</taxon>
        <taxon>Trifolieae</taxon>
        <taxon>Medicago</taxon>
    </lineage>
</organism>
<feature type="region of interest" description="Disordered" evidence="1">
    <location>
        <begin position="132"/>
        <end position="151"/>
    </location>
</feature>
<dbReference type="Gramene" id="rna45946">
    <property type="protein sequence ID" value="RHN39868.1"/>
    <property type="gene ID" value="gene45946"/>
</dbReference>
<evidence type="ECO:0000313" key="2">
    <source>
        <dbReference type="EMBL" id="RHN39868.1"/>
    </source>
</evidence>
<dbReference type="AlphaFoldDB" id="A0A396GHK4"/>
<proteinExistence type="predicted"/>
<dbReference type="EMBL" id="PSQE01000008">
    <property type="protein sequence ID" value="RHN39868.1"/>
    <property type="molecule type" value="Genomic_DNA"/>
</dbReference>
<gene>
    <name evidence="2" type="ORF">MtrunA17_Chr8g0348591</name>
</gene>
<reference evidence="2" key="1">
    <citation type="journal article" date="2018" name="Nat. Plants">
        <title>Whole-genome landscape of Medicago truncatula symbiotic genes.</title>
        <authorList>
            <person name="Pecrix Y."/>
            <person name="Gamas P."/>
            <person name="Carrere S."/>
        </authorList>
    </citation>
    <scope>NUCLEOTIDE SEQUENCE</scope>
    <source>
        <tissue evidence="2">Leaves</tissue>
    </source>
</reference>